<gene>
    <name evidence="2 3" type="primary">bioD</name>
    <name evidence="3" type="ORF">C4900_13725</name>
</gene>
<reference evidence="3 4" key="1">
    <citation type="submission" date="2018-02" db="EMBL/GenBank/DDBJ databases">
        <title>Insights into the biology of acidophilic members of the Acidiferrobacteraceae family derived from comparative genomic analyses.</title>
        <authorList>
            <person name="Issotta F."/>
            <person name="Thyssen C."/>
            <person name="Mena C."/>
            <person name="Moya A."/>
            <person name="Bellenberg S."/>
            <person name="Sproer C."/>
            <person name="Covarrubias P.C."/>
            <person name="Sand W."/>
            <person name="Quatrini R."/>
            <person name="Vera M."/>
        </authorList>
    </citation>
    <scope>NUCLEOTIDE SEQUENCE [LARGE SCALE GENOMIC DNA]</scope>
    <source>
        <strain evidence="4">m-1</strain>
    </source>
</reference>
<feature type="binding site" evidence="2">
    <location>
        <begin position="147"/>
        <end position="150"/>
    </location>
    <ligand>
        <name>ATP</name>
        <dbReference type="ChEBI" id="CHEBI:30616"/>
    </ligand>
</feature>
<feature type="binding site" evidence="2">
    <location>
        <begin position="207"/>
        <end position="208"/>
    </location>
    <ligand>
        <name>ATP</name>
        <dbReference type="ChEBI" id="CHEBI:30616"/>
    </ligand>
</feature>
<comment type="caution">
    <text evidence="2">Lacks conserved residue(s) required for the propagation of feature annotation.</text>
</comment>
<feature type="binding site" evidence="2">
    <location>
        <position position="86"/>
    </location>
    <ligand>
        <name>ATP</name>
        <dbReference type="ChEBI" id="CHEBI:30616"/>
    </ligand>
</feature>
<dbReference type="Proteomes" id="UP000253250">
    <property type="component" value="Unassembled WGS sequence"/>
</dbReference>
<protein>
    <recommendedName>
        <fullName evidence="2">ATP-dependent dethiobiotin synthetase BioD</fullName>
        <ecNumber evidence="2">6.3.3.3</ecNumber>
    </recommendedName>
    <alternativeName>
        <fullName evidence="2">DTB synthetase</fullName>
        <shortName evidence="2">DTBS</shortName>
    </alternativeName>
    <alternativeName>
        <fullName evidence="2">Dethiobiotin synthase</fullName>
    </alternativeName>
</protein>
<keyword evidence="2" id="KW-0067">ATP-binding</keyword>
<dbReference type="UniPathway" id="UPA00078">
    <property type="reaction ID" value="UER00161"/>
</dbReference>
<feature type="active site" evidence="2">
    <location>
        <position position="69"/>
    </location>
</feature>
<feature type="binding site" evidence="2">
    <location>
        <position position="86"/>
    </location>
    <ligand>
        <name>Mg(2+)</name>
        <dbReference type="ChEBI" id="CHEBI:18420"/>
    </ligand>
</feature>
<dbReference type="EC" id="6.3.3.3" evidence="2"/>
<evidence type="ECO:0000256" key="2">
    <source>
        <dbReference type="HAMAP-Rule" id="MF_00336"/>
    </source>
</evidence>
<comment type="subunit">
    <text evidence="2">Homodimer.</text>
</comment>
<dbReference type="HAMAP" id="MF_00336">
    <property type="entry name" value="BioD"/>
    <property type="match status" value="1"/>
</dbReference>
<dbReference type="GO" id="GO:0005524">
    <property type="term" value="F:ATP binding"/>
    <property type="evidence" value="ECO:0007669"/>
    <property type="project" value="UniProtKB-UniRule"/>
</dbReference>
<comment type="cofactor">
    <cofactor evidence="2">
        <name>Mg(2+)</name>
        <dbReference type="ChEBI" id="CHEBI:18420"/>
    </cofactor>
</comment>
<dbReference type="GO" id="GO:0005829">
    <property type="term" value="C:cytosol"/>
    <property type="evidence" value="ECO:0007669"/>
    <property type="project" value="TreeGrafter"/>
</dbReference>
<name>A0A368HH40_9GAMM</name>
<dbReference type="InterPro" id="IPR027417">
    <property type="entry name" value="P-loop_NTPase"/>
</dbReference>
<dbReference type="GO" id="GO:0000287">
    <property type="term" value="F:magnesium ion binding"/>
    <property type="evidence" value="ECO:0007669"/>
    <property type="project" value="UniProtKB-UniRule"/>
</dbReference>
<dbReference type="OrthoDB" id="9802097at2"/>
<feature type="binding site" evidence="2">
    <location>
        <position position="147"/>
    </location>
    <ligand>
        <name>Mg(2+)</name>
        <dbReference type="ChEBI" id="CHEBI:18420"/>
    </ligand>
</feature>
<dbReference type="Pfam" id="PF13500">
    <property type="entry name" value="AAA_26"/>
    <property type="match status" value="1"/>
</dbReference>
<comment type="pathway">
    <text evidence="2">Cofactor biosynthesis; biotin biosynthesis; biotin from 7,8-diaminononanoate: step 1/2.</text>
</comment>
<comment type="subcellular location">
    <subcellularLocation>
        <location evidence="2">Cytoplasm</location>
    </subcellularLocation>
</comment>
<keyword evidence="2" id="KW-0479">Metal-binding</keyword>
<feature type="binding site" evidence="2">
    <location>
        <position position="73"/>
    </location>
    <ligand>
        <name>substrate</name>
    </ligand>
</feature>
<dbReference type="Gene3D" id="3.40.50.300">
    <property type="entry name" value="P-loop containing nucleotide triphosphate hydrolases"/>
    <property type="match status" value="1"/>
</dbReference>
<keyword evidence="1 2" id="KW-0093">Biotin biosynthesis</keyword>
<dbReference type="EMBL" id="PSYR01000002">
    <property type="protein sequence ID" value="RCN56811.1"/>
    <property type="molecule type" value="Genomic_DNA"/>
</dbReference>
<keyword evidence="4" id="KW-1185">Reference proteome</keyword>
<evidence type="ECO:0000313" key="3">
    <source>
        <dbReference type="EMBL" id="RCN56811.1"/>
    </source>
</evidence>
<dbReference type="AlphaFoldDB" id="A0A368HH40"/>
<evidence type="ECO:0000256" key="1">
    <source>
        <dbReference type="ARBA" id="ARBA00022756"/>
    </source>
</evidence>
<keyword evidence="2" id="KW-0460">Magnesium</keyword>
<keyword evidence="2" id="KW-0547">Nucleotide-binding</keyword>
<keyword evidence="2" id="KW-0963">Cytoplasm</keyword>
<dbReference type="SUPFAM" id="SSF52540">
    <property type="entry name" value="P-loop containing nucleoside triphosphate hydrolases"/>
    <property type="match status" value="1"/>
</dbReference>
<dbReference type="GO" id="GO:0004141">
    <property type="term" value="F:dethiobiotin synthase activity"/>
    <property type="evidence" value="ECO:0007669"/>
    <property type="project" value="UniProtKB-UniRule"/>
</dbReference>
<keyword evidence="2" id="KW-0436">Ligase</keyword>
<proteinExistence type="inferred from homology"/>
<comment type="similarity">
    <text evidence="2">Belongs to the dethiobiotin synthetase family.</text>
</comment>
<sequence length="266" mass="27481">MGVAGCHAIGRVGSPARRDAGPGIRDGCEGGVMRGVFITGSDTGVGKTAVGAALAWRLSCEGLVVRPRKPVESGYDSEQGCAHPGDGETYHAAISGREPLARIGRYRFRAALSPERAAALEGRTLRLDDLIQGCRDGVGPEDFLLVEGAGGFYSPLTSDGLNADLAAALGLPVLVVCADRLGAIHQTLLTTEAVARRGLPLAGVVLNETVPSADPRMNNGVDVGRWLGCDPVLVPYHHDAHGIPIWRAIAPSLTAVVAALVTNTGG</sequence>
<dbReference type="PANTHER" id="PTHR43210">
    <property type="entry name" value="DETHIOBIOTIN SYNTHETASE"/>
    <property type="match status" value="1"/>
</dbReference>
<evidence type="ECO:0000313" key="4">
    <source>
        <dbReference type="Proteomes" id="UP000253250"/>
    </source>
</evidence>
<dbReference type="GO" id="GO:0009102">
    <property type="term" value="P:biotin biosynthetic process"/>
    <property type="evidence" value="ECO:0007669"/>
    <property type="project" value="UniProtKB-UniRule"/>
</dbReference>
<accession>A0A368HH40</accession>
<dbReference type="NCBIfam" id="TIGR00347">
    <property type="entry name" value="bioD"/>
    <property type="match status" value="1"/>
</dbReference>
<comment type="caution">
    <text evidence="3">The sequence shown here is derived from an EMBL/GenBank/DDBJ whole genome shotgun (WGS) entry which is preliminary data.</text>
</comment>
<dbReference type="CDD" id="cd03109">
    <property type="entry name" value="DTBS"/>
    <property type="match status" value="1"/>
</dbReference>
<dbReference type="PANTHER" id="PTHR43210:SF5">
    <property type="entry name" value="DETHIOBIOTIN SYNTHETASE"/>
    <property type="match status" value="1"/>
</dbReference>
<dbReference type="InterPro" id="IPR004472">
    <property type="entry name" value="DTB_synth_BioD"/>
</dbReference>
<comment type="function">
    <text evidence="2">Catalyzes a mechanistically unusual reaction, the ATP-dependent insertion of CO2 between the N7 and N8 nitrogen atoms of 7,8-diaminopelargonic acid (DAPA, also called 7,8-diammoniononanoate) to form a ureido ring.</text>
</comment>
<organism evidence="3 4">
    <name type="scientific">Acidiferrobacter thiooxydans</name>
    <dbReference type="NCBI Taxonomy" id="163359"/>
    <lineage>
        <taxon>Bacteria</taxon>
        <taxon>Pseudomonadati</taxon>
        <taxon>Pseudomonadota</taxon>
        <taxon>Gammaproteobacteria</taxon>
        <taxon>Acidiferrobacterales</taxon>
        <taxon>Acidiferrobacteraceae</taxon>
        <taxon>Acidiferrobacter</taxon>
    </lineage>
</organism>
<feature type="binding site" evidence="2">
    <location>
        <position position="48"/>
    </location>
    <ligand>
        <name>Mg(2+)</name>
        <dbReference type="ChEBI" id="CHEBI:18420"/>
    </ligand>
</feature>
<comment type="catalytic activity">
    <reaction evidence="2">
        <text>(7R,8S)-7,8-diammoniononanoate + CO2 + ATP = (4R,5S)-dethiobiotin + ADP + phosphate + 3 H(+)</text>
        <dbReference type="Rhea" id="RHEA:15805"/>
        <dbReference type="ChEBI" id="CHEBI:15378"/>
        <dbReference type="ChEBI" id="CHEBI:16526"/>
        <dbReference type="ChEBI" id="CHEBI:30616"/>
        <dbReference type="ChEBI" id="CHEBI:43474"/>
        <dbReference type="ChEBI" id="CHEBI:149469"/>
        <dbReference type="ChEBI" id="CHEBI:149473"/>
        <dbReference type="ChEBI" id="CHEBI:456216"/>
        <dbReference type="EC" id="6.3.3.3"/>
    </reaction>
</comment>